<dbReference type="Gene3D" id="2.30.30.140">
    <property type="match status" value="1"/>
</dbReference>
<evidence type="ECO:0000313" key="3">
    <source>
        <dbReference type="Proteomes" id="UP000030665"/>
    </source>
</evidence>
<gene>
    <name evidence="2" type="ORF">TTRE_0000221201</name>
</gene>
<dbReference type="STRING" id="36087.A0A077Z2J5"/>
<proteinExistence type="predicted"/>
<name>A0A077Z2J5_TRITR</name>
<dbReference type="EMBL" id="HG805874">
    <property type="protein sequence ID" value="CDW53943.1"/>
    <property type="molecule type" value="Genomic_DNA"/>
</dbReference>
<dbReference type="InterPro" id="IPR050621">
    <property type="entry name" value="Tudor_domain_containing"/>
</dbReference>
<dbReference type="PANTHER" id="PTHR22948">
    <property type="entry name" value="TUDOR DOMAIN CONTAINING PROTEIN"/>
    <property type="match status" value="1"/>
</dbReference>
<evidence type="ECO:0000313" key="2">
    <source>
        <dbReference type="EMBL" id="CDW53943.1"/>
    </source>
</evidence>
<dbReference type="Pfam" id="PF00567">
    <property type="entry name" value="TUDOR"/>
    <property type="match status" value="1"/>
</dbReference>
<dbReference type="AlphaFoldDB" id="A0A077Z2J5"/>
<dbReference type="PANTHER" id="PTHR22948:SF72">
    <property type="entry name" value="TUDOR DOMAIN-CONTAINING PROTEIN"/>
    <property type="match status" value="1"/>
</dbReference>
<dbReference type="Proteomes" id="UP000030665">
    <property type="component" value="Unassembled WGS sequence"/>
</dbReference>
<protein>
    <submittedName>
        <fullName evidence="2">TUDOR domain containing protein</fullName>
    </submittedName>
</protein>
<dbReference type="OrthoDB" id="9995375at2759"/>
<dbReference type="InterPro" id="IPR002999">
    <property type="entry name" value="Tudor"/>
</dbReference>
<feature type="domain" description="Tudor" evidence="1">
    <location>
        <begin position="88"/>
        <end position="146"/>
    </location>
</feature>
<keyword evidence="3" id="KW-1185">Reference proteome</keyword>
<accession>A0A077Z2J5</accession>
<sequence length="265" mass="29913">MLYGYSFSRLKIPGMDIAKSYQSQSVLFKSGIDGRRLKAGRVYEVTIGNWLSPVEFYVVFHGFEKTLEDLQRDLNKFYADSVALADPSTVGVGAPCCVKVRKKWLRAKVLWSCGSKGDEFHVRLVDSGEPRYVPKEEVRLLSTEFASLPPLAVECEMLGINKNCLTGSILNQFTRRCRRRCAFMLSFLPGFEKKLFVRLFDGRMNDLFFVYFGGVIARAEQAERQRAAAHAKKGRGKALKGKKEQSTSKGPVILCDIDDLLPEDM</sequence>
<dbReference type="SMART" id="SM00333">
    <property type="entry name" value="TUDOR"/>
    <property type="match status" value="1"/>
</dbReference>
<dbReference type="SUPFAM" id="SSF63748">
    <property type="entry name" value="Tudor/PWWP/MBT"/>
    <property type="match status" value="1"/>
</dbReference>
<organism evidence="2 3">
    <name type="scientific">Trichuris trichiura</name>
    <name type="common">Whipworm</name>
    <name type="synonym">Trichocephalus trichiurus</name>
    <dbReference type="NCBI Taxonomy" id="36087"/>
    <lineage>
        <taxon>Eukaryota</taxon>
        <taxon>Metazoa</taxon>
        <taxon>Ecdysozoa</taxon>
        <taxon>Nematoda</taxon>
        <taxon>Enoplea</taxon>
        <taxon>Dorylaimia</taxon>
        <taxon>Trichinellida</taxon>
        <taxon>Trichuridae</taxon>
        <taxon>Trichuris</taxon>
    </lineage>
</organism>
<evidence type="ECO:0000259" key="1">
    <source>
        <dbReference type="SMART" id="SM00333"/>
    </source>
</evidence>
<reference evidence="2" key="2">
    <citation type="submission" date="2014-03" db="EMBL/GenBank/DDBJ databases">
        <title>The whipworm genome and dual-species transcriptomics of an intimate host-pathogen interaction.</title>
        <authorList>
            <person name="Foth B.J."/>
            <person name="Tsai I.J."/>
            <person name="Reid A.J."/>
            <person name="Bancroft A.J."/>
            <person name="Nichol S."/>
            <person name="Tracey A."/>
            <person name="Holroyd N."/>
            <person name="Cotton J.A."/>
            <person name="Stanley E.J."/>
            <person name="Zarowiecki M."/>
            <person name="Liu J.Z."/>
            <person name="Huckvale T."/>
            <person name="Cooper P.J."/>
            <person name="Grencis R.K."/>
            <person name="Berriman M."/>
        </authorList>
    </citation>
    <scope>NUCLEOTIDE SEQUENCE [LARGE SCALE GENOMIC DNA]</scope>
</reference>
<reference evidence="2" key="1">
    <citation type="submission" date="2014-01" db="EMBL/GenBank/DDBJ databases">
        <authorList>
            <person name="Aslett M."/>
        </authorList>
    </citation>
    <scope>NUCLEOTIDE SEQUENCE</scope>
</reference>